<comment type="caution">
    <text evidence="3">The sequence shown here is derived from an EMBL/GenBank/DDBJ whole genome shotgun (WGS) entry which is preliminary data.</text>
</comment>
<feature type="domain" description="Nudix hydrolase" evidence="2">
    <location>
        <begin position="2"/>
        <end position="143"/>
    </location>
</feature>
<dbReference type="Proteomes" id="UP001549097">
    <property type="component" value="Unassembled WGS sequence"/>
</dbReference>
<dbReference type="Gene3D" id="3.90.79.10">
    <property type="entry name" value="Nucleoside Triphosphate Pyrophosphohydrolase"/>
    <property type="match status" value="1"/>
</dbReference>
<dbReference type="InterPro" id="IPR020084">
    <property type="entry name" value="NUDIX_hydrolase_CS"/>
</dbReference>
<name>A0ABV2LLG7_9BACL</name>
<organism evidence="3 4">
    <name type="scientific">Fictibacillus halophilus</name>
    <dbReference type="NCBI Taxonomy" id="1610490"/>
    <lineage>
        <taxon>Bacteria</taxon>
        <taxon>Bacillati</taxon>
        <taxon>Bacillota</taxon>
        <taxon>Bacilli</taxon>
        <taxon>Bacillales</taxon>
        <taxon>Fictibacillaceae</taxon>
        <taxon>Fictibacillus</taxon>
    </lineage>
</organism>
<dbReference type="PROSITE" id="PS51462">
    <property type="entry name" value="NUDIX"/>
    <property type="match status" value="1"/>
</dbReference>
<evidence type="ECO:0000313" key="4">
    <source>
        <dbReference type="Proteomes" id="UP001549097"/>
    </source>
</evidence>
<accession>A0ABV2LLG7</accession>
<gene>
    <name evidence="3" type="ORF">ABID52_003011</name>
</gene>
<dbReference type="PANTHER" id="PTHR43736:SF2">
    <property type="entry name" value="MUTT_NUDIX FAMILY PROTEIN"/>
    <property type="match status" value="1"/>
</dbReference>
<proteinExistence type="predicted"/>
<evidence type="ECO:0000256" key="1">
    <source>
        <dbReference type="ARBA" id="ARBA00022801"/>
    </source>
</evidence>
<dbReference type="PROSITE" id="PS00893">
    <property type="entry name" value="NUDIX_BOX"/>
    <property type="match status" value="1"/>
</dbReference>
<dbReference type="InterPro" id="IPR015797">
    <property type="entry name" value="NUDIX_hydrolase-like_dom_sf"/>
</dbReference>
<evidence type="ECO:0000259" key="2">
    <source>
        <dbReference type="PROSITE" id="PS51462"/>
    </source>
</evidence>
<dbReference type="Pfam" id="PF00293">
    <property type="entry name" value="NUDIX"/>
    <property type="match status" value="1"/>
</dbReference>
<dbReference type="SUPFAM" id="SSF55811">
    <property type="entry name" value="Nudix"/>
    <property type="match status" value="1"/>
</dbReference>
<dbReference type="EMBL" id="JBEPMP010000001">
    <property type="protein sequence ID" value="MET3729430.1"/>
    <property type="molecule type" value="Genomic_DNA"/>
</dbReference>
<dbReference type="InterPro" id="IPR000086">
    <property type="entry name" value="NUDIX_hydrolase_dom"/>
</dbReference>
<protein>
    <submittedName>
        <fullName evidence="3">ADP-ribose pyrophosphatase YjhB (NUDIX family)</fullName>
    </submittedName>
</protein>
<keyword evidence="1" id="KW-0378">Hydrolase</keyword>
<evidence type="ECO:0000313" key="3">
    <source>
        <dbReference type="EMBL" id="MET3729430.1"/>
    </source>
</evidence>
<reference evidence="3 4" key="1">
    <citation type="submission" date="2024-06" db="EMBL/GenBank/DDBJ databases">
        <title>Genomic Encyclopedia of Type Strains, Phase IV (KMG-IV): sequencing the most valuable type-strain genomes for metagenomic binning, comparative biology and taxonomic classification.</title>
        <authorList>
            <person name="Goeker M."/>
        </authorList>
    </citation>
    <scope>NUCLEOTIDE SEQUENCE [LARGE SCALE GENOMIC DNA]</scope>
    <source>
        <strain evidence="3 4">DSM 100124</strain>
    </source>
</reference>
<dbReference type="PANTHER" id="PTHR43736">
    <property type="entry name" value="ADP-RIBOSE PYROPHOSPHATASE"/>
    <property type="match status" value="1"/>
</dbReference>
<keyword evidence="4" id="KW-1185">Reference proteome</keyword>
<dbReference type="RefSeq" id="WP_198766495.1">
    <property type="nucleotide sequence ID" value="NZ_JAEACF010000001.1"/>
</dbReference>
<dbReference type="CDD" id="cd04688">
    <property type="entry name" value="NUDIX_Hydrolase"/>
    <property type="match status" value="1"/>
</dbReference>
<sequence length="143" mass="16438">MSLRVNTLGILLNNGRILLEEREGNHSEGTGTYYRPIGGTIEFGEKSDQAIVREFYEEIGAAIKVKHYMTCVENIFFVDKKMGHEISQIYSVEFVDSDLYLAEKFVVTEGQQKTIAKWIDLDDIMENRKLLFPKGLRDLLKKS</sequence>